<dbReference type="EC" id="2.2.1.6" evidence="4 12"/>
<evidence type="ECO:0000256" key="2">
    <source>
        <dbReference type="ARBA" id="ARBA00005025"/>
    </source>
</evidence>
<dbReference type="GO" id="GO:0009099">
    <property type="term" value="P:L-valine biosynthetic process"/>
    <property type="evidence" value="ECO:0007669"/>
    <property type="project" value="TreeGrafter"/>
</dbReference>
<dbReference type="GO" id="GO:0050660">
    <property type="term" value="F:flavin adenine dinucleotide binding"/>
    <property type="evidence" value="ECO:0007669"/>
    <property type="project" value="InterPro"/>
</dbReference>
<dbReference type="EMBL" id="JAQLXW010000018">
    <property type="protein sequence ID" value="MDB8004669.1"/>
    <property type="molecule type" value="Genomic_DNA"/>
</dbReference>
<comment type="pathway">
    <text evidence="1 12">Amino-acid biosynthesis; L-isoleucine biosynthesis; L-isoleucine from 2-oxobutanoate: step 1/4.</text>
</comment>
<evidence type="ECO:0000256" key="5">
    <source>
        <dbReference type="ARBA" id="ARBA00022605"/>
    </source>
</evidence>
<dbReference type="InterPro" id="IPR045229">
    <property type="entry name" value="TPP_enz"/>
</dbReference>
<evidence type="ECO:0000256" key="6">
    <source>
        <dbReference type="ARBA" id="ARBA00022679"/>
    </source>
</evidence>
<comment type="catalytic activity">
    <reaction evidence="11 12">
        <text>2 pyruvate + H(+) = (2S)-2-acetolactate + CO2</text>
        <dbReference type="Rhea" id="RHEA:25249"/>
        <dbReference type="ChEBI" id="CHEBI:15361"/>
        <dbReference type="ChEBI" id="CHEBI:15378"/>
        <dbReference type="ChEBI" id="CHEBI:16526"/>
        <dbReference type="ChEBI" id="CHEBI:58476"/>
        <dbReference type="EC" id="2.2.1.6"/>
    </reaction>
</comment>
<dbReference type="GO" id="GO:0005948">
    <property type="term" value="C:acetolactate synthase complex"/>
    <property type="evidence" value="ECO:0007669"/>
    <property type="project" value="TreeGrafter"/>
</dbReference>
<comment type="cofactor">
    <cofactor evidence="12">
        <name>thiamine diphosphate</name>
        <dbReference type="ChEBI" id="CHEBI:58937"/>
    </cofactor>
    <text evidence="12">Binds 1 thiamine pyrophosphate per subunit.</text>
</comment>
<dbReference type="GO" id="GO:0003984">
    <property type="term" value="F:acetolactate synthase activity"/>
    <property type="evidence" value="ECO:0007669"/>
    <property type="project" value="UniProtKB-EC"/>
</dbReference>
<evidence type="ECO:0000259" key="15">
    <source>
        <dbReference type="Pfam" id="PF02776"/>
    </source>
</evidence>
<gene>
    <name evidence="16" type="primary">ilvB</name>
    <name evidence="16" type="ORF">PNE09_11445</name>
</gene>
<dbReference type="InterPro" id="IPR029035">
    <property type="entry name" value="DHS-like_NAD/FAD-binding_dom"/>
</dbReference>
<keyword evidence="10 12" id="KW-0100">Branched-chain amino acid biosynthesis</keyword>
<dbReference type="CDD" id="cd07035">
    <property type="entry name" value="TPP_PYR_POX_like"/>
    <property type="match status" value="1"/>
</dbReference>
<dbReference type="SUPFAM" id="SSF52467">
    <property type="entry name" value="DHS-like NAD/FAD-binding domain"/>
    <property type="match status" value="1"/>
</dbReference>
<dbReference type="Pfam" id="PF00205">
    <property type="entry name" value="TPP_enzyme_M"/>
    <property type="match status" value="1"/>
</dbReference>
<evidence type="ECO:0000256" key="8">
    <source>
        <dbReference type="ARBA" id="ARBA00022842"/>
    </source>
</evidence>
<accession>A0AAW6D3E8</accession>
<keyword evidence="8 12" id="KW-0460">Magnesium</keyword>
<reference evidence="16" key="1">
    <citation type="submission" date="2023-01" db="EMBL/GenBank/DDBJ databases">
        <title>Human gut microbiome strain richness.</title>
        <authorList>
            <person name="Chen-Liaw A."/>
        </authorList>
    </citation>
    <scope>NUCLEOTIDE SEQUENCE</scope>
    <source>
        <strain evidence="16">1001283st1_G1_1001283B150217_161031</strain>
    </source>
</reference>
<dbReference type="SUPFAM" id="SSF52518">
    <property type="entry name" value="Thiamin diphosphate-binding fold (THDP-binding)"/>
    <property type="match status" value="2"/>
</dbReference>
<evidence type="ECO:0000256" key="12">
    <source>
        <dbReference type="RuleBase" id="RU003591"/>
    </source>
</evidence>
<evidence type="ECO:0000259" key="13">
    <source>
        <dbReference type="Pfam" id="PF00205"/>
    </source>
</evidence>
<dbReference type="NCBIfam" id="TIGR00118">
    <property type="entry name" value="acolac_lg"/>
    <property type="match status" value="1"/>
</dbReference>
<keyword evidence="9 12" id="KW-0786">Thiamine pyrophosphate</keyword>
<comment type="pathway">
    <text evidence="2 12">Amino-acid biosynthesis; L-valine biosynthesis; L-valine from pyruvate: step 1/4.</text>
</comment>
<evidence type="ECO:0000256" key="10">
    <source>
        <dbReference type="ARBA" id="ARBA00023304"/>
    </source>
</evidence>
<proteinExistence type="inferred from homology"/>
<comment type="cofactor">
    <cofactor evidence="12">
        <name>Mg(2+)</name>
        <dbReference type="ChEBI" id="CHEBI:18420"/>
    </cofactor>
    <text evidence="12">Binds 1 Mg(2+) ion per subunit.</text>
</comment>
<dbReference type="GO" id="GO:0000287">
    <property type="term" value="F:magnesium ion binding"/>
    <property type="evidence" value="ECO:0007669"/>
    <property type="project" value="UniProtKB-UniRule"/>
</dbReference>
<dbReference type="GO" id="GO:0030976">
    <property type="term" value="F:thiamine pyrophosphate binding"/>
    <property type="evidence" value="ECO:0007669"/>
    <property type="project" value="UniProtKB-UniRule"/>
</dbReference>
<feature type="domain" description="Thiamine pyrophosphate enzyme N-terminal TPP-binding" evidence="15">
    <location>
        <begin position="8"/>
        <end position="123"/>
    </location>
</feature>
<dbReference type="CDD" id="cd02015">
    <property type="entry name" value="TPP_AHAS"/>
    <property type="match status" value="1"/>
</dbReference>
<keyword evidence="6 12" id="KW-0808">Transferase</keyword>
<evidence type="ECO:0000256" key="1">
    <source>
        <dbReference type="ARBA" id="ARBA00004974"/>
    </source>
</evidence>
<dbReference type="AlphaFoldDB" id="A0AAW6D3E8"/>
<evidence type="ECO:0000256" key="3">
    <source>
        <dbReference type="ARBA" id="ARBA00007812"/>
    </source>
</evidence>
<dbReference type="Pfam" id="PF02775">
    <property type="entry name" value="TPP_enzyme_C"/>
    <property type="match status" value="1"/>
</dbReference>
<evidence type="ECO:0000256" key="11">
    <source>
        <dbReference type="ARBA" id="ARBA00048670"/>
    </source>
</evidence>
<evidence type="ECO:0000256" key="4">
    <source>
        <dbReference type="ARBA" id="ARBA00013145"/>
    </source>
</evidence>
<keyword evidence="7 12" id="KW-0479">Metal-binding</keyword>
<dbReference type="FunFam" id="3.40.50.1220:FF:000008">
    <property type="entry name" value="Acetolactate synthase"/>
    <property type="match status" value="1"/>
</dbReference>
<organism evidence="16 17">
    <name type="scientific">[Eubacterium] siraeum</name>
    <dbReference type="NCBI Taxonomy" id="39492"/>
    <lineage>
        <taxon>Bacteria</taxon>
        <taxon>Bacillati</taxon>
        <taxon>Bacillota</taxon>
        <taxon>Clostridia</taxon>
        <taxon>Eubacteriales</taxon>
        <taxon>Oscillospiraceae</taxon>
        <taxon>Oscillospiraceae incertae sedis</taxon>
    </lineage>
</organism>
<dbReference type="PANTHER" id="PTHR18968">
    <property type="entry name" value="THIAMINE PYROPHOSPHATE ENZYMES"/>
    <property type="match status" value="1"/>
</dbReference>
<dbReference type="InterPro" id="IPR000399">
    <property type="entry name" value="TPP-bd_CS"/>
</dbReference>
<evidence type="ECO:0000313" key="16">
    <source>
        <dbReference type="EMBL" id="MDB8004669.1"/>
    </source>
</evidence>
<evidence type="ECO:0000259" key="14">
    <source>
        <dbReference type="Pfam" id="PF02775"/>
    </source>
</evidence>
<dbReference type="PROSITE" id="PS00187">
    <property type="entry name" value="TPP_ENZYMES"/>
    <property type="match status" value="1"/>
</dbReference>
<dbReference type="FunFam" id="3.40.50.970:FF:000007">
    <property type="entry name" value="Acetolactate synthase"/>
    <property type="match status" value="1"/>
</dbReference>
<dbReference type="Gene3D" id="3.40.50.1220">
    <property type="entry name" value="TPP-binding domain"/>
    <property type="match status" value="1"/>
</dbReference>
<dbReference type="PANTHER" id="PTHR18968:SF13">
    <property type="entry name" value="ACETOLACTATE SYNTHASE CATALYTIC SUBUNIT, MITOCHONDRIAL"/>
    <property type="match status" value="1"/>
</dbReference>
<dbReference type="InterPro" id="IPR039368">
    <property type="entry name" value="AHAS_TPP"/>
</dbReference>
<dbReference type="GO" id="GO:0009097">
    <property type="term" value="P:isoleucine biosynthetic process"/>
    <property type="evidence" value="ECO:0007669"/>
    <property type="project" value="TreeGrafter"/>
</dbReference>
<feature type="domain" description="Thiamine pyrophosphate enzyme TPP-binding" evidence="14">
    <location>
        <begin position="389"/>
        <end position="537"/>
    </location>
</feature>
<dbReference type="InterPro" id="IPR011766">
    <property type="entry name" value="TPP_enzyme_TPP-bd"/>
</dbReference>
<sequence length="567" mass="61667">MKEMRNLTGADIICECLIEQGVDTVFGYPGGAVLNIYDSLYNYSDKIHHVLTAHEQGASHAADGYARSTGRTGVVIATSGPGATNLVTGIATAYMDSVPMVAITGNVACSLLGLDSFQEVDITGITMPITKHNFIVKDVNKLADTLREAFYIAGSGRKGPVLVDVPKDITAQKADFANKPLKPYTVNVTMHQDGCIAKAAELIKNAERPFLYTGGGIYGEDGAKTLKAFAELIDAPVSSSLMGQGSFDETDSRYMGMLGMHGTKTAAEAIKNCDLFIGIGTRFSDRVIGNPQTFAPDAKVLHIDIDPAEINKNIKVYHQVIGDSTDVMKKLIKLIPQQSHSGWMGKIKTWEKQYECRQKGTDELTLTPQHLIETLDKLTDGEALIATEVGQSQMWAAQYYAYKHPHQLITSGGLGTMGYGLGAAIGAKCGNPDKTVVNIAGDGSFHMNLNELVTLSKHNIPVVELVINNNVLGMVRQWQRLFYGKRFSQTTLDRPTDYMKLGEAFGIKSFVIDSEDKCEEILREALEVSKTAPVLIEARIDKDINVLPMVPAGKSITEPILEIEIDD</sequence>
<evidence type="ECO:0000313" key="17">
    <source>
        <dbReference type="Proteomes" id="UP001210809"/>
    </source>
</evidence>
<dbReference type="InterPro" id="IPR029061">
    <property type="entry name" value="THDP-binding"/>
</dbReference>
<comment type="caution">
    <text evidence="16">The sequence shown here is derived from an EMBL/GenBank/DDBJ whole genome shotgun (WGS) entry which is preliminary data.</text>
</comment>
<name>A0AAW6D3E8_9FIRM</name>
<evidence type="ECO:0000256" key="7">
    <source>
        <dbReference type="ARBA" id="ARBA00022723"/>
    </source>
</evidence>
<dbReference type="Gene3D" id="3.40.50.970">
    <property type="match status" value="2"/>
</dbReference>
<keyword evidence="5 12" id="KW-0028">Amino-acid biosynthesis</keyword>
<feature type="domain" description="Thiamine pyrophosphate enzyme central" evidence="13">
    <location>
        <begin position="196"/>
        <end position="331"/>
    </location>
</feature>
<comment type="similarity">
    <text evidence="3 12">Belongs to the TPP enzyme family.</text>
</comment>
<dbReference type="InterPro" id="IPR012001">
    <property type="entry name" value="Thiamin_PyroP_enz_TPP-bd_dom"/>
</dbReference>
<dbReference type="Proteomes" id="UP001210809">
    <property type="component" value="Unassembled WGS sequence"/>
</dbReference>
<dbReference type="Pfam" id="PF02776">
    <property type="entry name" value="TPP_enzyme_N"/>
    <property type="match status" value="1"/>
</dbReference>
<evidence type="ECO:0000256" key="9">
    <source>
        <dbReference type="ARBA" id="ARBA00023052"/>
    </source>
</evidence>
<protein>
    <recommendedName>
        <fullName evidence="4 12">Acetolactate synthase</fullName>
        <ecNumber evidence="4 12">2.2.1.6</ecNumber>
    </recommendedName>
</protein>
<dbReference type="InterPro" id="IPR012000">
    <property type="entry name" value="Thiamin_PyroP_enz_cen_dom"/>
</dbReference>
<dbReference type="InterPro" id="IPR012846">
    <property type="entry name" value="Acetolactate_synth_lsu"/>
</dbReference>